<evidence type="ECO:0000313" key="2">
    <source>
        <dbReference type="Proteomes" id="UP000012062"/>
    </source>
</evidence>
<dbReference type="AlphaFoldDB" id="M5EP05"/>
<gene>
    <name evidence="1" type="ORF">MESS2_320005</name>
</gene>
<reference evidence="1 2" key="1">
    <citation type="submission" date="2013-02" db="EMBL/GenBank/DDBJ databases">
        <authorList>
            <person name="Genoscope - CEA"/>
        </authorList>
    </citation>
    <scope>NUCLEOTIDE SEQUENCE [LARGE SCALE GENOMIC DNA]</scope>
    <source>
        <strain evidence="1 2">STM 2683</strain>
    </source>
</reference>
<dbReference type="STRING" id="1297569.MESS2_320005"/>
<protein>
    <submittedName>
        <fullName evidence="1">Uncharacterized protein</fullName>
    </submittedName>
</protein>
<name>M5EP05_9HYPH</name>
<proteinExistence type="predicted"/>
<accession>M5EP05</accession>
<keyword evidence="2" id="KW-1185">Reference proteome</keyword>
<comment type="caution">
    <text evidence="1">The sequence shown here is derived from an EMBL/GenBank/DDBJ whole genome shotgun (WGS) entry which is preliminary data.</text>
</comment>
<dbReference type="Proteomes" id="UP000012062">
    <property type="component" value="Unassembled WGS sequence"/>
</dbReference>
<organism evidence="1 2">
    <name type="scientific">Mesorhizobium metallidurans STM 2683</name>
    <dbReference type="NCBI Taxonomy" id="1297569"/>
    <lineage>
        <taxon>Bacteria</taxon>
        <taxon>Pseudomonadati</taxon>
        <taxon>Pseudomonadota</taxon>
        <taxon>Alphaproteobacteria</taxon>
        <taxon>Hyphomicrobiales</taxon>
        <taxon>Phyllobacteriaceae</taxon>
        <taxon>Mesorhizobium</taxon>
    </lineage>
</organism>
<dbReference type="EMBL" id="CAUM01000098">
    <property type="protein sequence ID" value="CCV06479.1"/>
    <property type="molecule type" value="Genomic_DNA"/>
</dbReference>
<sequence length="115" mass="12870">MPRISAAKYRKMKNSYRPDVARYLSQRTGVISYGELSKQFGINPRSWGDIVGGIAIRTSENRLPILSVIVVNAMTGKPSKDAIQYEELGLISDELIAEEQVKCFAFDWSSTIIGR</sequence>
<dbReference type="RefSeq" id="WP_008875409.1">
    <property type="nucleotide sequence ID" value="NZ_CAUM01000098.1"/>
</dbReference>
<evidence type="ECO:0000313" key="1">
    <source>
        <dbReference type="EMBL" id="CCV06479.1"/>
    </source>
</evidence>